<organism evidence="8 9">
    <name type="scientific">Colletotrichum cuscutae</name>
    <dbReference type="NCBI Taxonomy" id="1209917"/>
    <lineage>
        <taxon>Eukaryota</taxon>
        <taxon>Fungi</taxon>
        <taxon>Dikarya</taxon>
        <taxon>Ascomycota</taxon>
        <taxon>Pezizomycotina</taxon>
        <taxon>Sordariomycetes</taxon>
        <taxon>Hypocreomycetidae</taxon>
        <taxon>Glomerellales</taxon>
        <taxon>Glomerellaceae</taxon>
        <taxon>Colletotrichum</taxon>
        <taxon>Colletotrichum acutatum species complex</taxon>
    </lineage>
</organism>
<feature type="transmembrane region" description="Helical" evidence="6">
    <location>
        <begin position="149"/>
        <end position="172"/>
    </location>
</feature>
<accession>A0AAI9XEA5</accession>
<feature type="transmembrane region" description="Helical" evidence="6">
    <location>
        <begin position="272"/>
        <end position="296"/>
    </location>
</feature>
<comment type="caution">
    <text evidence="8">The sequence shown here is derived from an EMBL/GenBank/DDBJ whole genome shotgun (WGS) entry which is preliminary data.</text>
</comment>
<name>A0AAI9XEA5_9PEZI</name>
<dbReference type="AlphaFoldDB" id="A0AAI9XEA5"/>
<feature type="transmembrane region" description="Helical" evidence="6">
    <location>
        <begin position="192"/>
        <end position="215"/>
    </location>
</feature>
<comment type="subcellular location">
    <subcellularLocation>
        <location evidence="1">Membrane</location>
        <topology evidence="1">Multi-pass membrane protein</topology>
    </subcellularLocation>
</comment>
<evidence type="ECO:0000256" key="6">
    <source>
        <dbReference type="SAM" id="Phobius"/>
    </source>
</evidence>
<keyword evidence="9" id="KW-1185">Reference proteome</keyword>
<keyword evidence="4 6" id="KW-0472">Membrane</keyword>
<evidence type="ECO:0000313" key="9">
    <source>
        <dbReference type="Proteomes" id="UP001239213"/>
    </source>
</evidence>
<dbReference type="PANTHER" id="PTHR33048:SF155">
    <property type="entry name" value="INTEGRAL MEMBRANE PROTEIN"/>
    <property type="match status" value="1"/>
</dbReference>
<evidence type="ECO:0000256" key="3">
    <source>
        <dbReference type="ARBA" id="ARBA00022989"/>
    </source>
</evidence>
<evidence type="ECO:0000256" key="2">
    <source>
        <dbReference type="ARBA" id="ARBA00022692"/>
    </source>
</evidence>
<keyword evidence="2 6" id="KW-0812">Transmembrane</keyword>
<feature type="domain" description="Rhodopsin" evidence="7">
    <location>
        <begin position="133"/>
        <end position="363"/>
    </location>
</feature>
<dbReference type="Proteomes" id="UP001239213">
    <property type="component" value="Unassembled WGS sequence"/>
</dbReference>
<keyword evidence="3 6" id="KW-1133">Transmembrane helix</keyword>
<evidence type="ECO:0000256" key="4">
    <source>
        <dbReference type="ARBA" id="ARBA00023136"/>
    </source>
</evidence>
<feature type="transmembrane region" description="Helical" evidence="6">
    <location>
        <begin position="112"/>
        <end position="137"/>
    </location>
</feature>
<reference evidence="8" key="1">
    <citation type="submission" date="2016-11" db="EMBL/GenBank/DDBJ databases">
        <title>The genome sequence of Colletotrichum cuscutae.</title>
        <authorList>
            <person name="Baroncelli R."/>
        </authorList>
    </citation>
    <scope>NUCLEOTIDE SEQUENCE</scope>
    <source>
        <strain evidence="8">IMI 304802</strain>
    </source>
</reference>
<sequence length="484" mass="53295">MGLPSDTHFCDLSPVAAQVRETMCVIPSFFLEQGFEFYSFHLLPAAPTSPSLSPIPFAHFLSSHIIVLKLAEYDPRMMYLLYKTIARATIPPFPILPRDVDPTDDVVDNHDISAIIVASVVPTTIISTLFAFARLYVKGWVQRRIQYDDGILLAAVVAGWTATGTTLKAVALGNGKHVNMLTDEQKEETLRWTIFSFGFGIIALALPKLAVVALMNRLLNPRRLHRLFLWTLGLLCCVGLLGNVIGLFAECPQEAVVNITYTKTACLGPERAVAYSISTSGISAATNAYLAIYVALSVRRLKIARRKRLAITISLVLGLLKPRLYLRLSGPCNMDEIADVEHSLEADVVIIAACIPALQPLVDHLFPGHFSTPMPSPTIPASSTSTASRRKLWPGPTCGDLEAARDFSLSPQRLEMIMIEKEFEIAYSRTTVKRSCTSDTWVSELPDEEKFRIVKDHGPDGSITTTVVVRSATRPPEHPAFLPQ</sequence>
<dbReference type="InterPro" id="IPR052337">
    <property type="entry name" value="SAT4-like"/>
</dbReference>
<evidence type="ECO:0000256" key="5">
    <source>
        <dbReference type="ARBA" id="ARBA00038359"/>
    </source>
</evidence>
<protein>
    <recommendedName>
        <fullName evidence="7">Rhodopsin domain-containing protein</fullName>
    </recommendedName>
</protein>
<dbReference type="GO" id="GO:0016020">
    <property type="term" value="C:membrane"/>
    <property type="evidence" value="ECO:0007669"/>
    <property type="project" value="UniProtKB-SubCell"/>
</dbReference>
<dbReference type="EMBL" id="MPDP01000317">
    <property type="protein sequence ID" value="KAK1446625.1"/>
    <property type="molecule type" value="Genomic_DNA"/>
</dbReference>
<evidence type="ECO:0000259" key="7">
    <source>
        <dbReference type="Pfam" id="PF20684"/>
    </source>
</evidence>
<dbReference type="InterPro" id="IPR049326">
    <property type="entry name" value="Rhodopsin_dom_fungi"/>
</dbReference>
<dbReference type="Pfam" id="PF20684">
    <property type="entry name" value="Fung_rhodopsin"/>
    <property type="match status" value="1"/>
</dbReference>
<gene>
    <name evidence="8" type="ORF">CCUS01_12258</name>
</gene>
<evidence type="ECO:0000313" key="8">
    <source>
        <dbReference type="EMBL" id="KAK1446625.1"/>
    </source>
</evidence>
<proteinExistence type="inferred from homology"/>
<comment type="similarity">
    <text evidence="5">Belongs to the SAT4 family.</text>
</comment>
<dbReference type="PANTHER" id="PTHR33048">
    <property type="entry name" value="PTH11-LIKE INTEGRAL MEMBRANE PROTEIN (AFU_ORTHOLOGUE AFUA_5G11245)"/>
    <property type="match status" value="1"/>
</dbReference>
<evidence type="ECO:0000256" key="1">
    <source>
        <dbReference type="ARBA" id="ARBA00004141"/>
    </source>
</evidence>
<feature type="transmembrane region" description="Helical" evidence="6">
    <location>
        <begin position="227"/>
        <end position="249"/>
    </location>
</feature>